<sequence>MRVLQPKQIEDTQRPVRAPMQTSNKLTAVKDLLCLLTDAGIVAGAVDAEDRFELDLDLIQSTTQDLFNKIKFIVGEALQIPDPTSSPRISQLASSNYASAAEEGSDTSSEPRRMKLGPSDASMLKIRAKSQREEARKRVQQQDLAPEKQDPTLLSQNPARSSTSKVRLTPDQTHRNIPQAPSSIPGQTATARSTDTSSGSLQRYFEVAMRRFLAEQGMATAKPATREAGHPGSLDVEMESVGEVDLADLHEEFDPDDLDFPSPSPATVVATVGGGGGSSMIQRVRISAISDLKEFTGKDQDEDRARAWIGKVKSALMRDQASDAEKCLTFADLLAGPARNWYRQLVRSTRNKWPDLIRSFQSQYCGLGVTVARQYYHARRRSDESPLEYLHRLNVADPRSYANSLGDPDLADRLPLLRLSDADELEEVLRALDRARHRHMKTVVGSSKFCQRAPASMALRAEDPDG</sequence>
<feature type="compositionally biased region" description="Polar residues" evidence="1">
    <location>
        <begin position="152"/>
        <end position="166"/>
    </location>
</feature>
<feature type="compositionally biased region" description="Polar residues" evidence="1">
    <location>
        <begin position="83"/>
        <end position="98"/>
    </location>
</feature>
<accession>A0A329SNF8</accession>
<evidence type="ECO:0000313" key="2">
    <source>
        <dbReference type="EMBL" id="RAW37228.1"/>
    </source>
</evidence>
<dbReference type="VEuPathDB" id="FungiDB:PC110_g6488"/>
<evidence type="ECO:0008006" key="4">
    <source>
        <dbReference type="Google" id="ProtNLM"/>
    </source>
</evidence>
<keyword evidence="3" id="KW-1185">Reference proteome</keyword>
<organism evidence="2 3">
    <name type="scientific">Phytophthora cactorum</name>
    <dbReference type="NCBI Taxonomy" id="29920"/>
    <lineage>
        <taxon>Eukaryota</taxon>
        <taxon>Sar</taxon>
        <taxon>Stramenopiles</taxon>
        <taxon>Oomycota</taxon>
        <taxon>Peronosporomycetes</taxon>
        <taxon>Peronosporales</taxon>
        <taxon>Peronosporaceae</taxon>
        <taxon>Phytophthora</taxon>
    </lineage>
</organism>
<reference evidence="2 3" key="1">
    <citation type="submission" date="2018-01" db="EMBL/GenBank/DDBJ databases">
        <title>Draft genome of the strawberry crown rot pathogen Phytophthora cactorum.</title>
        <authorList>
            <person name="Armitage A.D."/>
            <person name="Lysoe E."/>
            <person name="Nellist C.F."/>
            <person name="Harrison R.J."/>
            <person name="Brurberg M.B."/>
        </authorList>
    </citation>
    <scope>NUCLEOTIDE SEQUENCE [LARGE SCALE GENOMIC DNA]</scope>
    <source>
        <strain evidence="2 3">10300</strain>
    </source>
</reference>
<name>A0A329SNF8_9STRA</name>
<dbReference type="OrthoDB" id="128433at2759"/>
<gene>
    <name evidence="2" type="ORF">PC110_g6488</name>
</gene>
<dbReference type="EMBL" id="MJFZ01000117">
    <property type="protein sequence ID" value="RAW37228.1"/>
    <property type="molecule type" value="Genomic_DNA"/>
</dbReference>
<evidence type="ECO:0000313" key="3">
    <source>
        <dbReference type="Proteomes" id="UP000251314"/>
    </source>
</evidence>
<dbReference type="Proteomes" id="UP000251314">
    <property type="component" value="Unassembled WGS sequence"/>
</dbReference>
<evidence type="ECO:0000256" key="1">
    <source>
        <dbReference type="SAM" id="MobiDB-lite"/>
    </source>
</evidence>
<dbReference type="AlphaFoldDB" id="A0A329SNF8"/>
<protein>
    <recommendedName>
        <fullName evidence="4">Retrotransposon gag domain-containing protein</fullName>
    </recommendedName>
</protein>
<feature type="region of interest" description="Disordered" evidence="1">
    <location>
        <begin position="83"/>
        <end position="198"/>
    </location>
</feature>
<proteinExistence type="predicted"/>
<comment type="caution">
    <text evidence="2">The sequence shown here is derived from an EMBL/GenBank/DDBJ whole genome shotgun (WGS) entry which is preliminary data.</text>
</comment>
<feature type="compositionally biased region" description="Polar residues" evidence="1">
    <location>
        <begin position="175"/>
        <end position="198"/>
    </location>
</feature>